<proteinExistence type="predicted"/>
<evidence type="ECO:0000313" key="2">
    <source>
        <dbReference type="Proteomes" id="UP000276542"/>
    </source>
</evidence>
<protein>
    <submittedName>
        <fullName evidence="1">Uncharacterized protein</fullName>
    </submittedName>
</protein>
<dbReference type="EMBL" id="QYRP01000002">
    <property type="protein sequence ID" value="RJS45283.1"/>
    <property type="molecule type" value="Genomic_DNA"/>
</dbReference>
<gene>
    <name evidence="1" type="ORF">D4739_02980</name>
</gene>
<dbReference type="Proteomes" id="UP000276542">
    <property type="component" value="Unassembled WGS sequence"/>
</dbReference>
<evidence type="ECO:0000313" key="1">
    <source>
        <dbReference type="EMBL" id="RJS45283.1"/>
    </source>
</evidence>
<dbReference type="AlphaFoldDB" id="A0A3A5H3D6"/>
<accession>A0A3A5H3D6</accession>
<keyword evidence="2" id="KW-1185">Reference proteome</keyword>
<organism evidence="1 2">
    <name type="scientific">Nocardioides cavernaquae</name>
    <dbReference type="NCBI Taxonomy" id="2321396"/>
    <lineage>
        <taxon>Bacteria</taxon>
        <taxon>Bacillati</taxon>
        <taxon>Actinomycetota</taxon>
        <taxon>Actinomycetes</taxon>
        <taxon>Propionibacteriales</taxon>
        <taxon>Nocardioidaceae</taxon>
        <taxon>Nocardioides</taxon>
    </lineage>
</organism>
<comment type="caution">
    <text evidence="1">The sequence shown here is derived from an EMBL/GenBank/DDBJ whole genome shotgun (WGS) entry which is preliminary data.</text>
</comment>
<name>A0A3A5H3D6_9ACTN</name>
<reference evidence="2" key="1">
    <citation type="submission" date="2018-09" db="EMBL/GenBank/DDBJ databases">
        <authorList>
            <person name="Zhu H."/>
        </authorList>
    </citation>
    <scope>NUCLEOTIDE SEQUENCE [LARGE SCALE GENOMIC DNA]</scope>
    <source>
        <strain evidence="2">K1W22B-1</strain>
    </source>
</reference>
<sequence length="131" mass="13373">MTGVVLLVAAVAGITLYGAIDDGPPAGDGPSVGLTVDWGGSEGQPSCAYDPVSRTVEARIRIDGTAPRAGQLTVTVTAYADENTSRPVGSGSRTVEVDGVVHRLLLITVPVTKPPHLGEDGETACARSVTY</sequence>